<protein>
    <submittedName>
        <fullName evidence="2">Capsid protein</fullName>
    </submittedName>
</protein>
<evidence type="ECO:0000313" key="3">
    <source>
        <dbReference type="Proteomes" id="UP000203411"/>
    </source>
</evidence>
<dbReference type="Pfam" id="PF09220">
    <property type="entry name" value="LA-virus_coat"/>
    <property type="match status" value="1"/>
</dbReference>
<dbReference type="InterPro" id="IPR015302">
    <property type="entry name" value="Major_coat_LA-virus"/>
</dbReference>
<gene>
    <name evidence="2" type="primary">CP</name>
</gene>
<name>H9XW59_9VIRU</name>
<dbReference type="KEGG" id="vg:15088813"/>
<dbReference type="InterPro" id="IPR036332">
    <property type="entry name" value="Major_coat_LA-virus_sf"/>
</dbReference>
<evidence type="ECO:0000259" key="1">
    <source>
        <dbReference type="Pfam" id="PF09220"/>
    </source>
</evidence>
<sequence>MHTKFIESIVKTDYEGSFQPLFKDGRFTLINKQTAMVDMLGRQYDVNSELASNFNVCGKKPEVLHNVGEADFSGLNRKYFDDTNTYSPLAAINEFTKFVPGVRLTKGEVDAFAKSQIYEDSQEAYILNMLISWFKALLYEDTNSKDNVLHVKQSGYQDSHVKAEYGGVTGDVVHEINMGPPVDDMPEVMMMVRSKDNYWDRPYVLRFDNRSSAQYTFYITHCFGRDGTSPLNVDIHIPSVDFDQMLFEPASGAMRSITDPAALPWCKSGTLFGWIKDYVTLNRVERAFSAAFETLTAIAFTPMPSYQESLVWDKAITQVVIAKFAPCRAKIPSNLEGEAMVTDMDAHDFVLDETKTPRKALFSGAMINYLAFMGLHAILSNYASRHENWRSAFLHSHEELAILHDRTVRAALTSVITGKEMVTFMNPNLFVSYDVTPMVNVSKVSFEEVLERGYPSSLPVHGVVPMVSGSLFLSANASDVASQCHLEQGMKVTVDEYGTVSPEDALRVAQMYRMFGHELEIRSEKTEEIHELFAPVQECVIYPSALLYNTRDTDRLKLVSSLRRPGRSSTIPDVSALTAGQTITIDYTIPRIGMHYFNKRVLPIAPSMVLPQRKREITFRVKGHTVLHKVKMNASNVTRPVKDFHGGEIQVAPLLPVLRNARVPIQVNQTSEEDVTAEDVE</sequence>
<dbReference type="EMBL" id="JN997472">
    <property type="protein sequence ID" value="AFH09411.1"/>
    <property type="molecule type" value="Genomic_RNA"/>
</dbReference>
<evidence type="ECO:0000313" key="2">
    <source>
        <dbReference type="EMBL" id="AFH09411.1"/>
    </source>
</evidence>
<dbReference type="OrthoDB" id="11332at10239"/>
<accession>H9XW59</accession>
<dbReference type="Proteomes" id="UP000203411">
    <property type="component" value="Segment"/>
</dbReference>
<dbReference type="SUPFAM" id="SSF82856">
    <property type="entry name" value="L-A virus major coat protein"/>
    <property type="match status" value="1"/>
</dbReference>
<dbReference type="GeneID" id="15088813"/>
<feature type="domain" description="Major coat protein L-A virus" evidence="1">
    <location>
        <begin position="267"/>
        <end position="421"/>
    </location>
</feature>
<organism evidence="2 3">
    <name type="scientific">Xanthophyllomyces dendrorhous virus L1A</name>
    <dbReference type="NCBI Taxonomy" id="1167690"/>
    <lineage>
        <taxon>Viruses</taxon>
        <taxon>Riboviria</taxon>
        <taxon>Orthornavirae</taxon>
        <taxon>Duplornaviricota</taxon>
        <taxon>Chrymotiviricetes</taxon>
        <taxon>Ghabrivirales</taxon>
        <taxon>Alphatotivirineae</taxon>
        <taxon>Orthototiviridae</taxon>
        <taxon>Totivirus</taxon>
        <taxon>Totivirus shi</taxon>
    </lineage>
</organism>
<keyword evidence="3" id="KW-1185">Reference proteome</keyword>
<reference evidence="2 3" key="1">
    <citation type="journal article" date="2012" name="Virol. J.">
        <title>Molecular characterization of totiviruses in Xanthophyllomyces dendrorhous.</title>
        <authorList>
            <person name="Baeza M."/>
            <person name="Bravo N."/>
            <person name="Sanhueza M."/>
            <person name="Flores O."/>
            <person name="Villarreal P."/>
            <person name="Cifuentes V."/>
        </authorList>
    </citation>
    <scope>NUCLEOTIDE SEQUENCE [LARGE SCALE GENOMIC DNA]</scope>
</reference>
<dbReference type="RefSeq" id="YP_007697650.1">
    <property type="nucleotide sequence ID" value="NC_020903.1"/>
</dbReference>
<dbReference type="Gene3D" id="3.90.1840.10">
    <property type="entry name" value="Major capsid protein"/>
    <property type="match status" value="1"/>
</dbReference>
<proteinExistence type="predicted"/>